<keyword evidence="3" id="KW-0472">Membrane</keyword>
<evidence type="ECO:0000256" key="3">
    <source>
        <dbReference type="SAM" id="Phobius"/>
    </source>
</evidence>
<name>A0A1Y6FDR9_9HYPH</name>
<keyword evidence="3" id="KW-0812">Transmembrane</keyword>
<dbReference type="GO" id="GO:0016780">
    <property type="term" value="F:phosphotransferase activity, for other substituted phosphate groups"/>
    <property type="evidence" value="ECO:0007669"/>
    <property type="project" value="TreeGrafter"/>
</dbReference>
<dbReference type="PANTHER" id="PTHR30576:SF0">
    <property type="entry name" value="UNDECAPRENYL-PHOSPHATE N-ACETYLGALACTOSAMINYL 1-PHOSPHATE TRANSFERASE-RELATED"/>
    <property type="match status" value="1"/>
</dbReference>
<evidence type="ECO:0000313" key="5">
    <source>
        <dbReference type="EMBL" id="SMQ72917.1"/>
    </source>
</evidence>
<dbReference type="AlphaFoldDB" id="A0A1Y6FDR9"/>
<protein>
    <submittedName>
        <fullName evidence="5">Sugar transferase involved in LPS biosynthesis (Colanic, teichoic acid)</fullName>
    </submittedName>
</protein>
<dbReference type="InterPro" id="IPR003362">
    <property type="entry name" value="Bact_transf"/>
</dbReference>
<reference evidence="6" key="1">
    <citation type="submission" date="2017-04" db="EMBL/GenBank/DDBJ databases">
        <authorList>
            <person name="Varghese N."/>
            <person name="Submissions S."/>
        </authorList>
    </citation>
    <scope>NUCLEOTIDE SEQUENCE [LARGE SCALE GENOMIC DNA]</scope>
</reference>
<keyword evidence="2" id="KW-0270">Exopolysaccharide synthesis</keyword>
<dbReference type="RefSeq" id="WP_086470416.1">
    <property type="nucleotide sequence ID" value="NZ_FXWK01000001.1"/>
</dbReference>
<evidence type="ECO:0000256" key="1">
    <source>
        <dbReference type="ARBA" id="ARBA00006464"/>
    </source>
</evidence>
<keyword evidence="5" id="KW-0808">Transferase</keyword>
<dbReference type="PANTHER" id="PTHR30576">
    <property type="entry name" value="COLANIC BIOSYNTHESIS UDP-GLUCOSE LIPID CARRIER TRANSFERASE"/>
    <property type="match status" value="1"/>
</dbReference>
<keyword evidence="3" id="KW-1133">Transmembrane helix</keyword>
<feature type="transmembrane region" description="Helical" evidence="3">
    <location>
        <begin position="71"/>
        <end position="92"/>
    </location>
</feature>
<keyword evidence="6" id="KW-1185">Reference proteome</keyword>
<dbReference type="EMBL" id="FXWK01000001">
    <property type="protein sequence ID" value="SMQ72917.1"/>
    <property type="molecule type" value="Genomic_DNA"/>
</dbReference>
<dbReference type="Proteomes" id="UP000194474">
    <property type="component" value="Unassembled WGS sequence"/>
</dbReference>
<evidence type="ECO:0000259" key="4">
    <source>
        <dbReference type="Pfam" id="PF02397"/>
    </source>
</evidence>
<dbReference type="GO" id="GO:0000271">
    <property type="term" value="P:polysaccharide biosynthetic process"/>
    <property type="evidence" value="ECO:0007669"/>
    <property type="project" value="UniProtKB-KW"/>
</dbReference>
<comment type="similarity">
    <text evidence="1">Belongs to the bacterial sugar transferase family.</text>
</comment>
<evidence type="ECO:0000313" key="6">
    <source>
        <dbReference type="Proteomes" id="UP000194474"/>
    </source>
</evidence>
<organism evidence="5 6">
    <name type="scientific">Devosia lucknowensis</name>
    <dbReference type="NCBI Taxonomy" id="1096929"/>
    <lineage>
        <taxon>Bacteria</taxon>
        <taxon>Pseudomonadati</taxon>
        <taxon>Pseudomonadota</taxon>
        <taxon>Alphaproteobacteria</taxon>
        <taxon>Hyphomicrobiales</taxon>
        <taxon>Devosiaceae</taxon>
        <taxon>Devosia</taxon>
    </lineage>
</organism>
<feature type="domain" description="Bacterial sugar transferase" evidence="4">
    <location>
        <begin position="66"/>
        <end position="252"/>
    </location>
</feature>
<gene>
    <name evidence="5" type="ORF">SAMN06295905_2173</name>
</gene>
<dbReference type="OrthoDB" id="9808602at2"/>
<proteinExistence type="inferred from homology"/>
<evidence type="ECO:0000256" key="2">
    <source>
        <dbReference type="ARBA" id="ARBA00023169"/>
    </source>
</evidence>
<accession>A0A1Y6FDR9</accession>
<dbReference type="Pfam" id="PF02397">
    <property type="entry name" value="Bac_transf"/>
    <property type="match status" value="1"/>
</dbReference>
<sequence length="260" mass="28964">MAGLQRFHEFRLTAPSHALLRSSTSCTGCGTWPHDFVSQSGLPLPHFNGAPILPERPLTDTERDAKRVFDIVLATLALVALLPVLALLALAIKASGPGDVLFRQKREGIHGRPFEIWKFRTFNAGDMDPTGLQQTTDGDPRVFPLGRILRRYSLDELPQLINILRGEMSFVGPRPHVPGMRAGNADYRALVPHYHLRLSVLPGLTGWAQANGLRGEIASAAAARRRVDHDLAYIRNFSLWLDLRIILMTVRRELFRPSGN</sequence>